<keyword evidence="3" id="KW-1185">Reference proteome</keyword>
<dbReference type="PANTHER" id="PTHR31013">
    <property type="entry name" value="THAUMATIN FAMILY PROTEIN-RELATED"/>
    <property type="match status" value="1"/>
</dbReference>
<dbReference type="FunFam" id="2.60.110.10:FF:000004">
    <property type="entry name" value="THAUMATIN-LIKE PROTEIN 1"/>
    <property type="match status" value="1"/>
</dbReference>
<evidence type="ECO:0000259" key="2">
    <source>
        <dbReference type="Pfam" id="PF15998"/>
    </source>
</evidence>
<dbReference type="InterPro" id="IPR031941">
    <property type="entry name" value="DUF4773"/>
</dbReference>
<dbReference type="InterPro" id="IPR001938">
    <property type="entry name" value="Thaumatin"/>
</dbReference>
<evidence type="ECO:0000313" key="3">
    <source>
        <dbReference type="Proteomes" id="UP000887575"/>
    </source>
</evidence>
<keyword evidence="1" id="KW-0732">Signal</keyword>
<dbReference type="Gene3D" id="2.60.110.10">
    <property type="entry name" value="Thaumatin"/>
    <property type="match status" value="1"/>
</dbReference>
<dbReference type="PROSITE" id="PS51367">
    <property type="entry name" value="THAUMATIN_2"/>
    <property type="match status" value="1"/>
</dbReference>
<feature type="chain" id="PRO_5042250970" description="DUF4773 domain-containing protein" evidence="1">
    <location>
        <begin position="17"/>
        <end position="498"/>
    </location>
</feature>
<dbReference type="Proteomes" id="UP000887575">
    <property type="component" value="Unassembled WGS sequence"/>
</dbReference>
<dbReference type="Pfam" id="PF00314">
    <property type="entry name" value="Thaumatin"/>
    <property type="match status" value="1"/>
</dbReference>
<dbReference type="PANTHER" id="PTHR31013:SF12">
    <property type="entry name" value="PATHOGENESIS-RELATED PROTEIN 5-LIKE"/>
    <property type="match status" value="1"/>
</dbReference>
<evidence type="ECO:0000256" key="1">
    <source>
        <dbReference type="SAM" id="SignalP"/>
    </source>
</evidence>
<dbReference type="CDD" id="cd09218">
    <property type="entry name" value="TLP-PA"/>
    <property type="match status" value="1"/>
</dbReference>
<dbReference type="Pfam" id="PF15998">
    <property type="entry name" value="DUF4773"/>
    <property type="match status" value="1"/>
</dbReference>
<feature type="domain" description="DUF4773" evidence="2">
    <location>
        <begin position="385"/>
        <end position="496"/>
    </location>
</feature>
<dbReference type="AlphaFoldDB" id="A0AAF3EJ04"/>
<protein>
    <recommendedName>
        <fullName evidence="2">DUF4773 domain-containing protein</fullName>
    </recommendedName>
</protein>
<dbReference type="InterPro" id="IPR037176">
    <property type="entry name" value="Osmotin/thaumatin-like_sf"/>
</dbReference>
<organism evidence="3 4">
    <name type="scientific">Mesorhabditis belari</name>
    <dbReference type="NCBI Taxonomy" id="2138241"/>
    <lineage>
        <taxon>Eukaryota</taxon>
        <taxon>Metazoa</taxon>
        <taxon>Ecdysozoa</taxon>
        <taxon>Nematoda</taxon>
        <taxon>Chromadorea</taxon>
        <taxon>Rhabditida</taxon>
        <taxon>Rhabditina</taxon>
        <taxon>Rhabditomorpha</taxon>
        <taxon>Rhabditoidea</taxon>
        <taxon>Rhabditidae</taxon>
        <taxon>Mesorhabditinae</taxon>
        <taxon>Mesorhabditis</taxon>
    </lineage>
</organism>
<dbReference type="PRINTS" id="PR00347">
    <property type="entry name" value="THAUMATIN"/>
</dbReference>
<proteinExistence type="predicted"/>
<sequence length="498" mass="54753">MLRLTLLLAVVGSAASQCSSDGNSVCINIYNKCPFTIWPGVQGSFVPNGGGFKLNGGESKQLRVPNGWESARIWARTGCDGNMNCKTGDCRGNTEQCNGRGGVPPVSLAEFTLNGTGAQDYYDVSLVDGYNIPVLIMPIGGTFNTNGGAYDCKMAGGCVDNLSSTLCPPPLRDIKNGNIVACKSACEAFKTDKYCCRGAHNTSDTCPPNQYGQLFKKACPGAYNYAYDDRTSTFVCRGNNGPSPAYTVQFSSPVFKLEERNPVRLSIDGYWLLPDELLNGTVSLDDLKVYVKNEQGVKRRVHWKAAHHEQVEKVYTIFAKLDITSDDESLEIRVEKEGIKSETVHLQLTPAFFNGTALNGKSFSQNLSFNIIRKKRLLTSGRNGECHCVEKNCACCQEIVFPNFNHGVCVNISYNPLTIGMDLSIGVDGHYYTYEISARNPPPICLDFPYTREVLSLCIAFEEIDLTRKHLAGCVELEAELIHLRVLREKLGCFDIPI</sequence>
<dbReference type="WBParaSite" id="MBELARI_LOCUS14007">
    <property type="protein sequence ID" value="MBELARI_LOCUS14007"/>
    <property type="gene ID" value="MBELARI_LOCUS14007"/>
</dbReference>
<dbReference type="SMART" id="SM00205">
    <property type="entry name" value="THN"/>
    <property type="match status" value="1"/>
</dbReference>
<reference evidence="4" key="1">
    <citation type="submission" date="2024-02" db="UniProtKB">
        <authorList>
            <consortium name="WormBaseParasite"/>
        </authorList>
    </citation>
    <scope>IDENTIFICATION</scope>
</reference>
<accession>A0AAF3EJ04</accession>
<evidence type="ECO:0000313" key="4">
    <source>
        <dbReference type="WBParaSite" id="MBELARI_LOCUS14007"/>
    </source>
</evidence>
<name>A0AAF3EJ04_9BILA</name>
<feature type="signal peptide" evidence="1">
    <location>
        <begin position="1"/>
        <end position="16"/>
    </location>
</feature>
<dbReference type="SUPFAM" id="SSF49870">
    <property type="entry name" value="Osmotin, thaumatin-like protein"/>
    <property type="match status" value="1"/>
</dbReference>